<gene>
    <name evidence="2" type="ORF">C1SCF055_LOCUS34734</name>
</gene>
<reference evidence="3" key="2">
    <citation type="submission" date="2024-04" db="EMBL/GenBank/DDBJ databases">
        <authorList>
            <person name="Chen Y."/>
            <person name="Shah S."/>
            <person name="Dougan E. K."/>
            <person name="Thang M."/>
            <person name="Chan C."/>
        </authorList>
    </citation>
    <scope>NUCLEOTIDE SEQUENCE [LARGE SCALE GENOMIC DNA]</scope>
</reference>
<evidence type="ECO:0000313" key="2">
    <source>
        <dbReference type="EMBL" id="CAI4009369.1"/>
    </source>
</evidence>
<accession>A0A9P1DF50</accession>
<comment type="caution">
    <text evidence="2">The sequence shown here is derived from an EMBL/GenBank/DDBJ whole genome shotgun (WGS) entry which is preliminary data.</text>
</comment>
<evidence type="ECO:0000313" key="4">
    <source>
        <dbReference type="Proteomes" id="UP001152797"/>
    </source>
</evidence>
<evidence type="ECO:0000313" key="3">
    <source>
        <dbReference type="EMBL" id="CAL1162744.1"/>
    </source>
</evidence>
<dbReference type="Proteomes" id="UP001152797">
    <property type="component" value="Unassembled WGS sequence"/>
</dbReference>
<organism evidence="2">
    <name type="scientific">Cladocopium goreaui</name>
    <dbReference type="NCBI Taxonomy" id="2562237"/>
    <lineage>
        <taxon>Eukaryota</taxon>
        <taxon>Sar</taxon>
        <taxon>Alveolata</taxon>
        <taxon>Dinophyceae</taxon>
        <taxon>Suessiales</taxon>
        <taxon>Symbiodiniaceae</taxon>
        <taxon>Cladocopium</taxon>
    </lineage>
</organism>
<dbReference type="EMBL" id="CAMXCT010004502">
    <property type="protein sequence ID" value="CAI4009369.1"/>
    <property type="molecule type" value="Genomic_DNA"/>
</dbReference>
<keyword evidence="4" id="KW-1185">Reference proteome</keyword>
<reference evidence="2" key="1">
    <citation type="submission" date="2022-10" db="EMBL/GenBank/DDBJ databases">
        <authorList>
            <person name="Chen Y."/>
            <person name="Dougan E. K."/>
            <person name="Chan C."/>
            <person name="Rhodes N."/>
            <person name="Thang M."/>
        </authorList>
    </citation>
    <scope>NUCLEOTIDE SEQUENCE</scope>
</reference>
<feature type="compositionally biased region" description="Pro residues" evidence="1">
    <location>
        <begin position="135"/>
        <end position="147"/>
    </location>
</feature>
<dbReference type="EMBL" id="CAMXCT030004502">
    <property type="protein sequence ID" value="CAL4796681.1"/>
    <property type="molecule type" value="Genomic_DNA"/>
</dbReference>
<sequence>MLKSPRMQLAVEAYVNERQHITLELVGNMPGSKPAEPASSQPPGAAEILDNIRRGVVAVHADRAEVTKKQLQVQMNTIRRNAVNHGTLAQNVAWSTDCDAALMAWLQSKKDGRARASSSSQGVVSMLALPPPEMPTVPMLALPPPEMPIDDDRSVPPPEMPIDDDRSVPPDEGSKDQGCGDGSSSSSSSSSSSMSVSTSGARAPLTKDERTLLEELIEAVKVHQEIEAALISACHWQTSLFLLQSLPSPLINDITFTAAITACEKSLTGRLRSAWQ</sequence>
<name>A0A9P1DF50_9DINO</name>
<protein>
    <submittedName>
        <fullName evidence="2">Uncharacterized protein</fullName>
    </submittedName>
</protein>
<dbReference type="AlphaFoldDB" id="A0A9P1DF50"/>
<evidence type="ECO:0000256" key="1">
    <source>
        <dbReference type="SAM" id="MobiDB-lite"/>
    </source>
</evidence>
<feature type="region of interest" description="Disordered" evidence="1">
    <location>
        <begin position="135"/>
        <end position="206"/>
    </location>
</feature>
<feature type="compositionally biased region" description="Basic and acidic residues" evidence="1">
    <location>
        <begin position="163"/>
        <end position="175"/>
    </location>
</feature>
<feature type="compositionally biased region" description="Low complexity" evidence="1">
    <location>
        <begin position="183"/>
        <end position="199"/>
    </location>
</feature>
<dbReference type="EMBL" id="CAMXCT020004502">
    <property type="protein sequence ID" value="CAL1162744.1"/>
    <property type="molecule type" value="Genomic_DNA"/>
</dbReference>
<proteinExistence type="predicted"/>